<organism evidence="2 3">
    <name type="scientific">Streptomyces griseoloalbus</name>
    <dbReference type="NCBI Taxonomy" id="67303"/>
    <lineage>
        <taxon>Bacteria</taxon>
        <taxon>Bacillati</taxon>
        <taxon>Actinomycetota</taxon>
        <taxon>Actinomycetes</taxon>
        <taxon>Kitasatosporales</taxon>
        <taxon>Streptomycetaceae</taxon>
        <taxon>Streptomyces</taxon>
    </lineage>
</organism>
<comment type="caution">
    <text evidence="2">The sequence shown here is derived from an EMBL/GenBank/DDBJ whole genome shotgun (WGS) entry which is preliminary data.</text>
</comment>
<dbReference type="EMBL" id="JACHJE010000033">
    <property type="protein sequence ID" value="MBB5130253.1"/>
    <property type="molecule type" value="Genomic_DNA"/>
</dbReference>
<dbReference type="Proteomes" id="UP000568022">
    <property type="component" value="Unassembled WGS sequence"/>
</dbReference>
<evidence type="ECO:0000313" key="3">
    <source>
        <dbReference type="Proteomes" id="UP000568022"/>
    </source>
</evidence>
<reference evidence="2 3" key="1">
    <citation type="submission" date="2020-08" db="EMBL/GenBank/DDBJ databases">
        <title>Genomic Encyclopedia of Type Strains, Phase III (KMG-III): the genomes of soil and plant-associated and newly described type strains.</title>
        <authorList>
            <person name="Whitman W."/>
        </authorList>
    </citation>
    <scope>NUCLEOTIDE SEQUENCE [LARGE SCALE GENOMIC DNA]</scope>
    <source>
        <strain evidence="2 3">CECT 3226</strain>
    </source>
</reference>
<keyword evidence="3" id="KW-1185">Reference proteome</keyword>
<accession>A0A7W8BX83</accession>
<dbReference type="AlphaFoldDB" id="A0A7W8BX83"/>
<feature type="coiled-coil region" evidence="1">
    <location>
        <begin position="154"/>
        <end position="181"/>
    </location>
</feature>
<protein>
    <submittedName>
        <fullName evidence="2">Uncharacterized protein</fullName>
    </submittedName>
</protein>
<evidence type="ECO:0000256" key="1">
    <source>
        <dbReference type="SAM" id="Coils"/>
    </source>
</evidence>
<name>A0A7W8BX83_9ACTN</name>
<sequence>MNITPIHCPDSGCFWSAHGIPDQYTEARDWHLAAHRAEEHGEPLTEEQIAYATRAGHVIPGTAKTTAAAVAALGALPVPVGDQPQPLDDQRLAEITARTPERAAALTAWLNQFAPVGGQRALENAETVLGEDVPALLAEVQRLRASRWDATKVVERLESRLHATHAELTRALDRVAELEKAAEEIRFLHKDSPMGPCPTCVDGDAMARGDDPTVPYPCPTARLAGATDCDPPSFRPAKES</sequence>
<evidence type="ECO:0000313" key="2">
    <source>
        <dbReference type="EMBL" id="MBB5130253.1"/>
    </source>
</evidence>
<proteinExistence type="predicted"/>
<keyword evidence="1" id="KW-0175">Coiled coil</keyword>
<gene>
    <name evidence="2" type="ORF">FHS32_007050</name>
</gene>